<dbReference type="AlphaFoldDB" id="A0A0A7FT22"/>
<dbReference type="STRING" id="1561.NPD11_1507"/>
<gene>
    <name evidence="1" type="ORF">U729_1488</name>
</gene>
<proteinExistence type="predicted"/>
<evidence type="ECO:0000313" key="2">
    <source>
        <dbReference type="Proteomes" id="UP000030635"/>
    </source>
</evidence>
<dbReference type="Proteomes" id="UP000030635">
    <property type="component" value="Chromosome"/>
</dbReference>
<dbReference type="HOGENOM" id="CLU_721006_0_0_9"/>
<keyword evidence="2" id="KW-1185">Reference proteome</keyword>
<dbReference type="KEGG" id="cbv:U729_1488"/>
<sequence length="366" mass="40217">MGKRKKKGNTILLVLAIVLIITVASGVTVSAIINTTGMNQNVKTYEDLLYAAESGVEDAFSKVKSRIINLAVGDPDVNYDINSNFVSQGIEVNITVNRQPDKYLVKSIAKKGNKEKIVEAALNITKSYVPSTNEVFKYILCSNEVNIKCTGPLSNAITLWNVKDKSTSKIIHNISNVNDINSGTEINSHVVDNAFTVPQFNFAKSDSIIVSGVSELDTKSADINSGVKKILFKSEKNEDFNVYLVNLKDPDDYLEFRTSELKLDKTIIVTNRTIKINNNTGTLVGAPTVDLNKSTILADKMEYIISSFASQWRLIQNDSPNQGHDALNTNDITKLNDLIKVNCTNWGSTVNTPGGETVIIGDIEYK</sequence>
<dbReference type="RefSeq" id="WP_039313167.1">
    <property type="nucleotide sequence ID" value="NZ_CP006905.1"/>
</dbReference>
<dbReference type="EMBL" id="CP006905">
    <property type="protein sequence ID" value="AIY82742.1"/>
    <property type="molecule type" value="Genomic_DNA"/>
</dbReference>
<reference evidence="1 2" key="1">
    <citation type="journal article" date="2015" name="Infect. Genet. Evol.">
        <title>Genomic sequences of six botulinum neurotoxin-producing strains representing three clostridial species illustrate the mobility and diversity of botulinum neurotoxin genes.</title>
        <authorList>
            <person name="Smith T.J."/>
            <person name="Hill K.K."/>
            <person name="Xie G."/>
            <person name="Foley B.T."/>
            <person name="Williamson C.H."/>
            <person name="Foster J.T."/>
            <person name="Johnson S.L."/>
            <person name="Chertkov O."/>
            <person name="Teshima H."/>
            <person name="Gibbons H.S."/>
            <person name="Johnsky L.A."/>
            <person name="Karavis M.A."/>
            <person name="Smith L.A."/>
        </authorList>
    </citation>
    <scope>NUCLEOTIDE SEQUENCE [LARGE SCALE GENOMIC DNA]</scope>
    <source>
        <strain evidence="1">Sullivan</strain>
    </source>
</reference>
<accession>A0A0A7FT22</accession>
<organism evidence="1 2">
    <name type="scientific">Clostridium baratii str. Sullivan</name>
    <dbReference type="NCBI Taxonomy" id="1415775"/>
    <lineage>
        <taxon>Bacteria</taxon>
        <taxon>Bacillati</taxon>
        <taxon>Bacillota</taxon>
        <taxon>Clostridia</taxon>
        <taxon>Eubacteriales</taxon>
        <taxon>Clostridiaceae</taxon>
        <taxon>Clostridium</taxon>
    </lineage>
</organism>
<dbReference type="eggNOG" id="ENOG50325GJ">
    <property type="taxonomic scope" value="Bacteria"/>
</dbReference>
<name>A0A0A7FT22_9CLOT</name>
<evidence type="ECO:0000313" key="1">
    <source>
        <dbReference type="EMBL" id="AIY82742.1"/>
    </source>
</evidence>
<protein>
    <submittedName>
        <fullName evidence="1">Uncharacterized protein</fullName>
    </submittedName>
</protein>